<accession>A0A329MJF6</accession>
<dbReference type="EMBL" id="QMFB01000010">
    <property type="protein sequence ID" value="RAV19944.1"/>
    <property type="molecule type" value="Genomic_DNA"/>
</dbReference>
<keyword evidence="3" id="KW-0255">Endonuclease</keyword>
<dbReference type="InterPro" id="IPR013551">
    <property type="entry name" value="YicC-like_C"/>
</dbReference>
<dbReference type="GO" id="GO:0004521">
    <property type="term" value="F:RNA endonuclease activity"/>
    <property type="evidence" value="ECO:0007669"/>
    <property type="project" value="InterPro"/>
</dbReference>
<dbReference type="AlphaFoldDB" id="A0A329MJF6"/>
<proteinExistence type="inferred from homology"/>
<dbReference type="Pfam" id="PF03755">
    <property type="entry name" value="YicC-like_N"/>
    <property type="match status" value="1"/>
</dbReference>
<reference evidence="9 10" key="1">
    <citation type="journal article" date="2009" name="Int. J. Syst. Evol. Microbiol.">
        <title>Paenibacillus contaminans sp. nov., isolated from a contaminated laboratory plate.</title>
        <authorList>
            <person name="Chou J.H."/>
            <person name="Lee J.H."/>
            <person name="Lin M.C."/>
            <person name="Chang P.S."/>
            <person name="Arun A.B."/>
            <person name="Young C.C."/>
            <person name="Chen W.M."/>
        </authorList>
    </citation>
    <scope>NUCLEOTIDE SEQUENCE [LARGE SCALE GENOMIC DNA]</scope>
    <source>
        <strain evidence="9 10">CKOBP-6</strain>
    </source>
</reference>
<evidence type="ECO:0000256" key="1">
    <source>
        <dbReference type="ARBA" id="ARBA00001968"/>
    </source>
</evidence>
<dbReference type="GO" id="GO:0016787">
    <property type="term" value="F:hydrolase activity"/>
    <property type="evidence" value="ECO:0007669"/>
    <property type="project" value="UniProtKB-KW"/>
</dbReference>
<evidence type="ECO:0000313" key="10">
    <source>
        <dbReference type="Proteomes" id="UP000250369"/>
    </source>
</evidence>
<feature type="domain" description="Endoribonuclease YicC-like C-terminal" evidence="8">
    <location>
        <begin position="175"/>
        <end position="293"/>
    </location>
</feature>
<keyword evidence="10" id="KW-1185">Reference proteome</keyword>
<feature type="coiled-coil region" evidence="6">
    <location>
        <begin position="120"/>
        <end position="177"/>
    </location>
</feature>
<dbReference type="InterPro" id="IPR013527">
    <property type="entry name" value="YicC-like_N"/>
</dbReference>
<evidence type="ECO:0000256" key="4">
    <source>
        <dbReference type="ARBA" id="ARBA00022801"/>
    </source>
</evidence>
<comment type="similarity">
    <text evidence="5">Belongs to the YicC/YloC family.</text>
</comment>
<evidence type="ECO:0000259" key="8">
    <source>
        <dbReference type="Pfam" id="PF08340"/>
    </source>
</evidence>
<dbReference type="Pfam" id="PF08340">
    <property type="entry name" value="YicC-like_C"/>
    <property type="match status" value="1"/>
</dbReference>
<comment type="caution">
    <text evidence="9">The sequence shown here is derived from an EMBL/GenBank/DDBJ whole genome shotgun (WGS) entry which is preliminary data.</text>
</comment>
<evidence type="ECO:0000256" key="2">
    <source>
        <dbReference type="ARBA" id="ARBA00022722"/>
    </source>
</evidence>
<keyword evidence="4" id="KW-0378">Hydrolase</keyword>
<organism evidence="9 10">
    <name type="scientific">Paenibacillus contaminans</name>
    <dbReference type="NCBI Taxonomy" id="450362"/>
    <lineage>
        <taxon>Bacteria</taxon>
        <taxon>Bacillati</taxon>
        <taxon>Bacillota</taxon>
        <taxon>Bacilli</taxon>
        <taxon>Bacillales</taxon>
        <taxon>Paenibacillaceae</taxon>
        <taxon>Paenibacillus</taxon>
    </lineage>
</organism>
<evidence type="ECO:0000256" key="3">
    <source>
        <dbReference type="ARBA" id="ARBA00022759"/>
    </source>
</evidence>
<dbReference type="OrthoDB" id="9771229at2"/>
<name>A0A329MJF6_9BACL</name>
<dbReference type="NCBIfam" id="TIGR00255">
    <property type="entry name" value="YicC/YloC family endoribonuclease"/>
    <property type="match status" value="1"/>
</dbReference>
<sequence length="293" mass="33264">MIVSMTGFGQATRSAGGYRLHIDARSVNHRYAEIVVRLPREAQPFEDSLKKTVQQSIKRGRVDVYVTVEKEASFGQKAVIDWPLAEAYVQAAEQLQEKFRLTEPIRIADLLQIPQLVRLSEAETNDADILEEELKACLREALEQLVRMREAEGSHLRTDLLNRLAEMERLHRSVRDKAPQVASDYKTRLRGRLEELLGALPLDESRVVAEAAVFAERSNIDEELTRLASHFIQFSQLIDGGEPPGRRLDFLIQEMNREVNTIGSKANDAEIAGYVVAMKAELEKMREQVQNVE</sequence>
<gene>
    <name evidence="9" type="ORF">DQG23_18655</name>
</gene>
<dbReference type="PANTHER" id="PTHR30636">
    <property type="entry name" value="UPF0701 PROTEIN YICC"/>
    <property type="match status" value="1"/>
</dbReference>
<feature type="domain" description="Endoribonuclease YicC-like N-terminal" evidence="7">
    <location>
        <begin position="2"/>
        <end position="157"/>
    </location>
</feature>
<evidence type="ECO:0000256" key="6">
    <source>
        <dbReference type="SAM" id="Coils"/>
    </source>
</evidence>
<protein>
    <submittedName>
        <fullName evidence="9">YicC family protein</fullName>
    </submittedName>
</protein>
<evidence type="ECO:0000313" key="9">
    <source>
        <dbReference type="EMBL" id="RAV19944.1"/>
    </source>
</evidence>
<keyword evidence="6" id="KW-0175">Coiled coil</keyword>
<dbReference type="InterPro" id="IPR005229">
    <property type="entry name" value="YicC/YloC-like"/>
</dbReference>
<evidence type="ECO:0000259" key="7">
    <source>
        <dbReference type="Pfam" id="PF03755"/>
    </source>
</evidence>
<evidence type="ECO:0000256" key="5">
    <source>
        <dbReference type="ARBA" id="ARBA00035648"/>
    </source>
</evidence>
<keyword evidence="2" id="KW-0540">Nuclease</keyword>
<comment type="cofactor">
    <cofactor evidence="1">
        <name>a divalent metal cation</name>
        <dbReference type="ChEBI" id="CHEBI:60240"/>
    </cofactor>
</comment>
<dbReference type="Proteomes" id="UP000250369">
    <property type="component" value="Unassembled WGS sequence"/>
</dbReference>
<dbReference type="PANTHER" id="PTHR30636:SF3">
    <property type="entry name" value="UPF0701 PROTEIN YICC"/>
    <property type="match status" value="1"/>
</dbReference>